<evidence type="ECO:0000313" key="1">
    <source>
        <dbReference type="EMBL" id="KCZ56765.1"/>
    </source>
</evidence>
<proteinExistence type="predicted"/>
<dbReference type="STRING" id="1280947.HY30_06510"/>
<evidence type="ECO:0000313" key="2">
    <source>
        <dbReference type="Proteomes" id="UP000027190"/>
    </source>
</evidence>
<protein>
    <submittedName>
        <fullName evidence="1">Uncharacterized protein</fullName>
    </submittedName>
</protein>
<dbReference type="EMBL" id="AWFG01000041">
    <property type="protein sequence ID" value="KCZ56765.1"/>
    <property type="molecule type" value="Genomic_DNA"/>
</dbReference>
<dbReference type="PATRIC" id="fig|1280947.3.peg.2652"/>
<reference evidence="1 2" key="1">
    <citation type="journal article" date="2014" name="Antonie Van Leeuwenhoek">
        <title>Hyphomonas beringensis sp. nov. and Hyphomonas chukchiensis sp. nov., isolated from surface seawater of the Bering Sea and Chukchi Sea.</title>
        <authorList>
            <person name="Li C."/>
            <person name="Lai Q."/>
            <person name="Li G."/>
            <person name="Dong C."/>
            <person name="Wang J."/>
            <person name="Liao Y."/>
            <person name="Shao Z."/>
        </authorList>
    </citation>
    <scope>NUCLEOTIDE SEQUENCE [LARGE SCALE GENOMIC DNA]</scope>
    <source>
        <strain evidence="1 2">BH-BN04-4</strain>
    </source>
</reference>
<sequence>MSVCIAVKNWLRIPAYLPDITSNQCPQLPENITGLSESFAHPFPALGEYMCARKQTPLKR</sequence>
<name>A0A062UKX8_9PROT</name>
<accession>A0A062UKX8</accession>
<gene>
    <name evidence="1" type="ORF">HY30_06510</name>
</gene>
<dbReference type="AlphaFoldDB" id="A0A062UKX8"/>
<keyword evidence="2" id="KW-1185">Reference proteome</keyword>
<comment type="caution">
    <text evidence="1">The sequence shown here is derived from an EMBL/GenBank/DDBJ whole genome shotgun (WGS) entry which is preliminary data.</text>
</comment>
<organism evidence="1 2">
    <name type="scientific">Hyphomonas chukchiensis</name>
    <dbReference type="NCBI Taxonomy" id="1280947"/>
    <lineage>
        <taxon>Bacteria</taxon>
        <taxon>Pseudomonadati</taxon>
        <taxon>Pseudomonadota</taxon>
        <taxon>Alphaproteobacteria</taxon>
        <taxon>Hyphomonadales</taxon>
        <taxon>Hyphomonadaceae</taxon>
        <taxon>Hyphomonas</taxon>
    </lineage>
</organism>
<dbReference type="Proteomes" id="UP000027190">
    <property type="component" value="Unassembled WGS sequence"/>
</dbReference>